<protein>
    <submittedName>
        <fullName evidence="2">Uncharacterized protein</fullName>
    </submittedName>
</protein>
<name>E0XVF2_9DELT</name>
<dbReference type="EMBL" id="GU474888">
    <property type="protein sequence ID" value="ADI18393.1"/>
    <property type="molecule type" value="Genomic_DNA"/>
</dbReference>
<dbReference type="AlphaFoldDB" id="E0XVF2"/>
<keyword evidence="1" id="KW-1133">Transmembrane helix</keyword>
<accession>E0XVF2</accession>
<evidence type="ECO:0000313" key="2">
    <source>
        <dbReference type="EMBL" id="ADI18393.1"/>
    </source>
</evidence>
<reference evidence="2" key="1">
    <citation type="journal article" date="2011" name="Environ. Microbiol.">
        <title>Time-series analyses of Monterey Bay coastal microbial picoplankton using a 'genome proxy' microarray.</title>
        <authorList>
            <person name="Rich V.I."/>
            <person name="Pham V.D."/>
            <person name="Eppley J."/>
            <person name="Shi Y."/>
            <person name="DeLong E.F."/>
        </authorList>
    </citation>
    <scope>NUCLEOTIDE SEQUENCE</scope>
</reference>
<keyword evidence="1" id="KW-0812">Transmembrane</keyword>
<sequence length="75" mass="8010">MVTTVALTIIGCVLILVGIIFNLIPKQINQKLMGDLTEEASQVAFAFKIILGALGMTFGIVAISCRNFPVVEAQT</sequence>
<organism evidence="2">
    <name type="scientific">uncultured delta proteobacterium HF4000_08N17</name>
    <dbReference type="NCBI Taxonomy" id="710836"/>
    <lineage>
        <taxon>Bacteria</taxon>
        <taxon>Deltaproteobacteria</taxon>
        <taxon>environmental samples</taxon>
    </lineage>
</organism>
<keyword evidence="1" id="KW-0472">Membrane</keyword>
<feature type="transmembrane region" description="Helical" evidence="1">
    <location>
        <begin position="6"/>
        <end position="24"/>
    </location>
</feature>
<proteinExistence type="predicted"/>
<feature type="transmembrane region" description="Helical" evidence="1">
    <location>
        <begin position="45"/>
        <end position="64"/>
    </location>
</feature>
<evidence type="ECO:0000256" key="1">
    <source>
        <dbReference type="SAM" id="Phobius"/>
    </source>
</evidence>